<sequence length="364" mass="39574">MDPRLQNQQRPNTRPRTKSGFSFRRSLSNKSSETSSHKRKESHEESPSDKRKTHMSQTTKANPNAAISEAQPIAQALEKTTITSLANIRCNDIHGNPISDPDKSNPTRWRMERPLDTIKSFEMSIERAHASRQSSYYPNGPNGPQSRRTSYMGASQGHAGYDQSQRQSNGPGAGYGASRDSYGESGQNGYNGYNGYNGSNKEYGQGPMRGQQGYGPQGAPIYPAVGNSRSKDTLNTGGSGGSDQWNNSTNPTSDEGSLERANGVSRPVPVQSHSGYQQNYGSYDEQAYGNNGGPPRPPQHMAGNNGYNGGNYNQNQGIGENPPPPPPKQAATKNIIRLSQTAVQSEAAPAERSSWFKKRFSKGK</sequence>
<proteinExistence type="predicted"/>
<feature type="compositionally biased region" description="Polar residues" evidence="1">
    <location>
        <begin position="271"/>
        <end position="281"/>
    </location>
</feature>
<keyword evidence="3" id="KW-1185">Reference proteome</keyword>
<feature type="region of interest" description="Disordered" evidence="1">
    <location>
        <begin position="89"/>
        <end position="109"/>
    </location>
</feature>
<feature type="region of interest" description="Disordered" evidence="1">
    <location>
        <begin position="1"/>
        <end position="72"/>
    </location>
</feature>
<dbReference type="Proteomes" id="UP000799302">
    <property type="component" value="Unassembled WGS sequence"/>
</dbReference>
<name>A0A6A6UQX1_9PEZI</name>
<evidence type="ECO:0000256" key="1">
    <source>
        <dbReference type="SAM" id="MobiDB-lite"/>
    </source>
</evidence>
<evidence type="ECO:0000313" key="3">
    <source>
        <dbReference type="Proteomes" id="UP000799302"/>
    </source>
</evidence>
<protein>
    <recommendedName>
        <fullName evidence="4">DUF2406 domain-containing protein</fullName>
    </recommendedName>
</protein>
<reference evidence="2" key="1">
    <citation type="journal article" date="2020" name="Stud. Mycol.">
        <title>101 Dothideomycetes genomes: a test case for predicting lifestyles and emergence of pathogens.</title>
        <authorList>
            <person name="Haridas S."/>
            <person name="Albert R."/>
            <person name="Binder M."/>
            <person name="Bloem J."/>
            <person name="Labutti K."/>
            <person name="Salamov A."/>
            <person name="Andreopoulos B."/>
            <person name="Baker S."/>
            <person name="Barry K."/>
            <person name="Bills G."/>
            <person name="Bluhm B."/>
            <person name="Cannon C."/>
            <person name="Castanera R."/>
            <person name="Culley D."/>
            <person name="Daum C."/>
            <person name="Ezra D."/>
            <person name="Gonzalez J."/>
            <person name="Henrissat B."/>
            <person name="Kuo A."/>
            <person name="Liang C."/>
            <person name="Lipzen A."/>
            <person name="Lutzoni F."/>
            <person name="Magnuson J."/>
            <person name="Mondo S."/>
            <person name="Nolan M."/>
            <person name="Ohm R."/>
            <person name="Pangilinan J."/>
            <person name="Park H.-J."/>
            <person name="Ramirez L."/>
            <person name="Alfaro M."/>
            <person name="Sun H."/>
            <person name="Tritt A."/>
            <person name="Yoshinaga Y."/>
            <person name="Zwiers L.-H."/>
            <person name="Turgeon B."/>
            <person name="Goodwin S."/>
            <person name="Spatafora J."/>
            <person name="Crous P."/>
            <person name="Grigoriev I."/>
        </authorList>
    </citation>
    <scope>NUCLEOTIDE SEQUENCE</scope>
    <source>
        <strain evidence="2">CBS 115976</strain>
    </source>
</reference>
<dbReference type="InterPro" id="IPR018809">
    <property type="entry name" value="DUF2406"/>
</dbReference>
<dbReference type="PANTHER" id="PTHR28186">
    <property type="entry name" value="MEIOTICALLY UP-REGULATED GENE 9 PROTEIN"/>
    <property type="match status" value="1"/>
</dbReference>
<feature type="compositionally biased region" description="Polar residues" evidence="1">
    <location>
        <begin position="131"/>
        <end position="153"/>
    </location>
</feature>
<feature type="compositionally biased region" description="Polar residues" evidence="1">
    <location>
        <begin position="242"/>
        <end position="255"/>
    </location>
</feature>
<dbReference type="Pfam" id="PF10295">
    <property type="entry name" value="DUF2406"/>
    <property type="match status" value="1"/>
</dbReference>
<feature type="compositionally biased region" description="Low complexity" evidence="1">
    <location>
        <begin position="183"/>
        <end position="204"/>
    </location>
</feature>
<evidence type="ECO:0000313" key="2">
    <source>
        <dbReference type="EMBL" id="KAF2674662.1"/>
    </source>
</evidence>
<dbReference type="EMBL" id="MU004230">
    <property type="protein sequence ID" value="KAF2674662.1"/>
    <property type="molecule type" value="Genomic_DNA"/>
</dbReference>
<feature type="compositionally biased region" description="Basic and acidic residues" evidence="1">
    <location>
        <begin position="41"/>
        <end position="50"/>
    </location>
</feature>
<dbReference type="PANTHER" id="PTHR28186:SF1">
    <property type="entry name" value="MEIOTICALLY UP-REGULATED GENE 9 PROTEIN"/>
    <property type="match status" value="1"/>
</dbReference>
<feature type="region of interest" description="Disordered" evidence="1">
    <location>
        <begin position="129"/>
        <end position="364"/>
    </location>
</feature>
<gene>
    <name evidence="2" type="ORF">BT63DRAFT_16720</name>
</gene>
<dbReference type="OrthoDB" id="5330253at2759"/>
<feature type="compositionally biased region" description="Basic and acidic residues" evidence="1">
    <location>
        <begin position="100"/>
        <end position="109"/>
    </location>
</feature>
<feature type="compositionally biased region" description="Polar residues" evidence="1">
    <location>
        <begin position="1"/>
        <end position="14"/>
    </location>
</feature>
<feature type="compositionally biased region" description="Low complexity" evidence="1">
    <location>
        <begin position="310"/>
        <end position="319"/>
    </location>
</feature>
<organism evidence="2 3">
    <name type="scientific">Microthyrium microscopicum</name>
    <dbReference type="NCBI Taxonomy" id="703497"/>
    <lineage>
        <taxon>Eukaryota</taxon>
        <taxon>Fungi</taxon>
        <taxon>Dikarya</taxon>
        <taxon>Ascomycota</taxon>
        <taxon>Pezizomycotina</taxon>
        <taxon>Dothideomycetes</taxon>
        <taxon>Dothideomycetes incertae sedis</taxon>
        <taxon>Microthyriales</taxon>
        <taxon>Microthyriaceae</taxon>
        <taxon>Microthyrium</taxon>
    </lineage>
</organism>
<accession>A0A6A6UQX1</accession>
<feature type="compositionally biased region" description="Basic residues" evidence="1">
    <location>
        <begin position="355"/>
        <end position="364"/>
    </location>
</feature>
<dbReference type="AlphaFoldDB" id="A0A6A6UQX1"/>
<evidence type="ECO:0008006" key="4">
    <source>
        <dbReference type="Google" id="ProtNLM"/>
    </source>
</evidence>